<name>A0AC34FKX3_9BILA</name>
<dbReference type="Proteomes" id="UP000887579">
    <property type="component" value="Unplaced"/>
</dbReference>
<evidence type="ECO:0000313" key="1">
    <source>
        <dbReference type="Proteomes" id="UP000887579"/>
    </source>
</evidence>
<accession>A0AC34FKX3</accession>
<dbReference type="WBParaSite" id="ES5_v2.g17741.t1">
    <property type="protein sequence ID" value="ES5_v2.g17741.t1"/>
    <property type="gene ID" value="ES5_v2.g17741"/>
</dbReference>
<evidence type="ECO:0000313" key="2">
    <source>
        <dbReference type="WBParaSite" id="ES5_v2.g17741.t1"/>
    </source>
</evidence>
<organism evidence="1 2">
    <name type="scientific">Panagrolaimus sp. ES5</name>
    <dbReference type="NCBI Taxonomy" id="591445"/>
    <lineage>
        <taxon>Eukaryota</taxon>
        <taxon>Metazoa</taxon>
        <taxon>Ecdysozoa</taxon>
        <taxon>Nematoda</taxon>
        <taxon>Chromadorea</taxon>
        <taxon>Rhabditida</taxon>
        <taxon>Tylenchina</taxon>
        <taxon>Panagrolaimomorpha</taxon>
        <taxon>Panagrolaimoidea</taxon>
        <taxon>Panagrolaimidae</taxon>
        <taxon>Panagrolaimus</taxon>
    </lineage>
</organism>
<sequence>MKWQEHCFDHRQDLTRVFFNDQVAIYFDNDVDKSIKWPNQYFTDAWRYVKSVYGNFGSDERLYAIFHANKYGGGHPHTQFDQSGDFRNVVDCGKSGDNVWSAGAENDLDMPTHEISHIVEGSAHGVQESPAFEIWGDSKWAEIFIYDVYQGLGRKGDAERWYNMMIDGEDNFPRPGTHWFRDWFYPIYRMNGPRMGSFTLNKFFLLLSKNFPKNGQTYSRRMNMGEFVHFWSGATGTNLKEMATRAFGWTADWENQLNQAKKDFPNLPYDQEILFYENINQQECSNGLLSTNFNDKAKSINTNGQCIRVFNDKDCKGESKTFSADPRNECVHADFSKSAELIRKQKLTSTKLISAYISRIKIVNPIINAVVEENFDGALKEAKKIDDYLVQLDKNSEEYKSLSKTKPLLGIPFTIKDTLAVKGFHLTAGIIARKDFIAEFDSDVVQNVKEAGAILLARTNVPESARHVESNNQLFGRTNNPYDSRRTPGGSSGGEGALIASSGSIFGIGSDLAGSIRVPAAFNGIFGLKPSEGSISLKGHYPSFSKGYPVKMCYVGPLCRYAKDLSLLFRIMVGGNEKIAEKRFQFSKNISMKNIRFFYTNGLNSTMIENFDAKKSMHKCINYFEEKYGNSVDEIHFDQMQYVMGMYYSSLTETKEGKFSHVLKQAEEDINIGTEFIRKLFNKSDHTVSSLIVMAQDNFISFEPENRKFLENARDKLRQEIIELLNDDGILIFPAWPTLPPFHNHLLLAFWNKMYTGIWNVLRLPAIVCPLGLNENGLPLSVQLIAAPDNDQLLIEAANDLEDGFGGWQSPSK</sequence>
<reference evidence="2" key="1">
    <citation type="submission" date="2022-11" db="UniProtKB">
        <authorList>
            <consortium name="WormBaseParasite"/>
        </authorList>
    </citation>
    <scope>IDENTIFICATION</scope>
</reference>
<proteinExistence type="predicted"/>
<protein>
    <submittedName>
        <fullName evidence="2">Amidase domain-containing protein</fullName>
    </submittedName>
</protein>